<reference evidence="2 3" key="1">
    <citation type="journal article" date="2016" name="Sci. Rep.">
        <title>Peltaster fructicola genome reveals evolution from an invasive phytopathogen to an ectophytic parasite.</title>
        <authorList>
            <person name="Xu C."/>
            <person name="Chen H."/>
            <person name="Gleason M.L."/>
            <person name="Xu J.R."/>
            <person name="Liu H."/>
            <person name="Zhang R."/>
            <person name="Sun G."/>
        </authorList>
    </citation>
    <scope>NUCLEOTIDE SEQUENCE [LARGE SCALE GENOMIC DNA]</scope>
    <source>
        <strain evidence="2 3">LNHT1506</strain>
    </source>
</reference>
<evidence type="ECO:0008006" key="4">
    <source>
        <dbReference type="Google" id="ProtNLM"/>
    </source>
</evidence>
<organism evidence="2 3">
    <name type="scientific">Peltaster fructicola</name>
    <dbReference type="NCBI Taxonomy" id="286661"/>
    <lineage>
        <taxon>Eukaryota</taxon>
        <taxon>Fungi</taxon>
        <taxon>Dikarya</taxon>
        <taxon>Ascomycota</taxon>
        <taxon>Pezizomycotina</taxon>
        <taxon>Dothideomycetes</taxon>
        <taxon>Dothideomycetes incertae sedis</taxon>
        <taxon>Peltaster</taxon>
    </lineage>
</organism>
<dbReference type="GO" id="GO:0019901">
    <property type="term" value="F:protein kinase binding"/>
    <property type="evidence" value="ECO:0007669"/>
    <property type="project" value="InterPro"/>
</dbReference>
<dbReference type="InterPro" id="IPR013922">
    <property type="entry name" value="Cyclin_PHO80-like"/>
</dbReference>
<name>A0A6H0XJA5_9PEZI</name>
<dbReference type="GO" id="GO:0005634">
    <property type="term" value="C:nucleus"/>
    <property type="evidence" value="ECO:0007669"/>
    <property type="project" value="TreeGrafter"/>
</dbReference>
<dbReference type="OrthoDB" id="244495at2759"/>
<dbReference type="Proteomes" id="UP000503462">
    <property type="component" value="Chromosome 1"/>
</dbReference>
<feature type="compositionally biased region" description="Low complexity" evidence="1">
    <location>
        <begin position="298"/>
        <end position="316"/>
    </location>
</feature>
<dbReference type="PANTHER" id="PTHR15615">
    <property type="match status" value="1"/>
</dbReference>
<sequence>MAYHPRDSSSQLPLTPPDSGSGYAYSSMHYPREQYAQRDMAYDYHNYMPPQLAPVAPPYSAAYQPSMYQAAPTTLPSISSYYEPVGAPILPPIRVQDGLPYDDYRMSQYDFSRDSQPVKEEKATGGVSAKLDYDMDRMTDFVVSTTQHIFQQNVSSPPAFRKWVHQVLSATRLPSATILLSLHYLSDRLKVFPDSVPTGENQIYRLLSVGLILGSKFLDDNTFINRSWSDVTAIKVSELNILELKWLRLIEYNLHVDASCVQTWSDLWVKFDKERSVHGVRLSALDTSVARRHDASRTRYSPYPSPYSSSTMSSRTFDNSARSQYTNTPYSAVDPWAPTQRASPFEDYYKRSGSINRYPTLTDIDDANRRSQEQFQSRYPVSHSAYQTLANAPYSAAAAPGYVPWEHYGWNNMHRSDCGCTNCAYRNWRPYGYNMGTVMG</sequence>
<accession>A0A6H0XJA5</accession>
<gene>
    <name evidence="2" type="ORF">AMS68_000127</name>
</gene>
<feature type="region of interest" description="Disordered" evidence="1">
    <location>
        <begin position="295"/>
        <end position="318"/>
    </location>
</feature>
<proteinExistence type="predicted"/>
<dbReference type="GO" id="GO:0000307">
    <property type="term" value="C:cyclin-dependent protein kinase holoenzyme complex"/>
    <property type="evidence" value="ECO:0007669"/>
    <property type="project" value="TreeGrafter"/>
</dbReference>
<keyword evidence="3" id="KW-1185">Reference proteome</keyword>
<feature type="region of interest" description="Disordered" evidence="1">
    <location>
        <begin position="1"/>
        <end position="26"/>
    </location>
</feature>
<dbReference type="Pfam" id="PF08613">
    <property type="entry name" value="Cyclin"/>
    <property type="match status" value="1"/>
</dbReference>
<dbReference type="Gene3D" id="1.10.472.10">
    <property type="entry name" value="Cyclin-like"/>
    <property type="match status" value="1"/>
</dbReference>
<evidence type="ECO:0000313" key="2">
    <source>
        <dbReference type="EMBL" id="QIW94609.1"/>
    </source>
</evidence>
<evidence type="ECO:0000313" key="3">
    <source>
        <dbReference type="Proteomes" id="UP000503462"/>
    </source>
</evidence>
<dbReference type="CDD" id="cd20557">
    <property type="entry name" value="CYCLIN_ScPCL1-like"/>
    <property type="match status" value="1"/>
</dbReference>
<dbReference type="GO" id="GO:0016538">
    <property type="term" value="F:cyclin-dependent protein serine/threonine kinase regulator activity"/>
    <property type="evidence" value="ECO:0007669"/>
    <property type="project" value="TreeGrafter"/>
</dbReference>
<evidence type="ECO:0000256" key="1">
    <source>
        <dbReference type="SAM" id="MobiDB-lite"/>
    </source>
</evidence>
<dbReference type="PANTHER" id="PTHR15615:SF27">
    <property type="entry name" value="PHO85 CYCLIN CLG1"/>
    <property type="match status" value="1"/>
</dbReference>
<dbReference type="AlphaFoldDB" id="A0A6H0XJA5"/>
<protein>
    <recommendedName>
        <fullName evidence="4">Cyclin N-terminal domain-containing protein</fullName>
    </recommendedName>
</protein>
<dbReference type="EMBL" id="CP051139">
    <property type="protein sequence ID" value="QIW94609.1"/>
    <property type="molecule type" value="Genomic_DNA"/>
</dbReference>